<keyword evidence="2" id="KW-1185">Reference proteome</keyword>
<dbReference type="EMBL" id="JASVEJ010000001">
    <property type="protein sequence ID" value="MDL5055885.1"/>
    <property type="molecule type" value="Genomic_DNA"/>
</dbReference>
<name>A0ABT7LV25_9CYAN</name>
<accession>A0ABT7LV25</accession>
<gene>
    <name evidence="1" type="ORF">QQ055_00080</name>
</gene>
<reference evidence="1 2" key="1">
    <citation type="submission" date="2023-06" db="EMBL/GenBank/DDBJ databases">
        <title>Whole genome sequence of Oscillatoria calcuttensis NRMC-F 0142.</title>
        <authorList>
            <person name="Shakena Fathima T."/>
            <person name="Muralitharan G."/>
            <person name="Thajuddin N."/>
        </authorList>
    </citation>
    <scope>NUCLEOTIDE SEQUENCE [LARGE SCALE GENOMIC DNA]</scope>
    <source>
        <strain evidence="1 2">NRMC-F 0142</strain>
    </source>
</reference>
<proteinExistence type="predicted"/>
<evidence type="ECO:0000313" key="1">
    <source>
        <dbReference type="EMBL" id="MDL5055885.1"/>
    </source>
</evidence>
<protein>
    <submittedName>
        <fullName evidence="1">Uncharacterized protein</fullName>
    </submittedName>
</protein>
<organism evidence="1 2">
    <name type="scientific">Geitlerinema calcuttense NRMC-F 0142</name>
    <dbReference type="NCBI Taxonomy" id="2922238"/>
    <lineage>
        <taxon>Bacteria</taxon>
        <taxon>Bacillati</taxon>
        <taxon>Cyanobacteriota</taxon>
        <taxon>Cyanophyceae</taxon>
        <taxon>Geitlerinematales</taxon>
        <taxon>Geitlerinemataceae</taxon>
        <taxon>Geitlerinema</taxon>
    </lineage>
</organism>
<comment type="caution">
    <text evidence="1">The sequence shown here is derived from an EMBL/GenBank/DDBJ whole genome shotgun (WGS) entry which is preliminary data.</text>
</comment>
<dbReference type="Proteomes" id="UP001230986">
    <property type="component" value="Unassembled WGS sequence"/>
</dbReference>
<sequence>MHERGHCKSQWLSWLRTVRDWLHCPLCRMRHERSIRLDKRQ</sequence>
<evidence type="ECO:0000313" key="2">
    <source>
        <dbReference type="Proteomes" id="UP001230986"/>
    </source>
</evidence>